<dbReference type="EnsemblPlants" id="EMT12413">
    <property type="protein sequence ID" value="EMT12413"/>
    <property type="gene ID" value="F775_43718"/>
</dbReference>
<proteinExistence type="predicted"/>
<protein>
    <submittedName>
        <fullName evidence="1">Uncharacterized protein</fullName>
    </submittedName>
</protein>
<accession>M8CBD0</accession>
<sequence length="74" mass="8369">MTSLVLLIQQDVEEVYEFRQHDSVVTAERLASVNNAPVVRGRNNSDGHRLWWGAPCRTLHVVLEYLEGGNDPPL</sequence>
<organism evidence="1">
    <name type="scientific">Aegilops tauschii</name>
    <name type="common">Tausch's goatgrass</name>
    <name type="synonym">Aegilops squarrosa</name>
    <dbReference type="NCBI Taxonomy" id="37682"/>
    <lineage>
        <taxon>Eukaryota</taxon>
        <taxon>Viridiplantae</taxon>
        <taxon>Streptophyta</taxon>
        <taxon>Embryophyta</taxon>
        <taxon>Tracheophyta</taxon>
        <taxon>Spermatophyta</taxon>
        <taxon>Magnoliopsida</taxon>
        <taxon>Liliopsida</taxon>
        <taxon>Poales</taxon>
        <taxon>Poaceae</taxon>
        <taxon>BOP clade</taxon>
        <taxon>Pooideae</taxon>
        <taxon>Triticodae</taxon>
        <taxon>Triticeae</taxon>
        <taxon>Triticinae</taxon>
        <taxon>Aegilops</taxon>
    </lineage>
</organism>
<reference evidence="1" key="1">
    <citation type="submission" date="2015-06" db="UniProtKB">
        <authorList>
            <consortium name="EnsemblPlants"/>
        </authorList>
    </citation>
    <scope>IDENTIFICATION</scope>
</reference>
<name>M8CBD0_AEGTA</name>
<evidence type="ECO:0000313" key="1">
    <source>
        <dbReference type="EnsemblPlants" id="EMT12413"/>
    </source>
</evidence>
<dbReference type="AlphaFoldDB" id="M8CBD0"/>